<dbReference type="RefSeq" id="YP_010054228.1">
    <property type="nucleotide sequence ID" value="NC_054650.1"/>
</dbReference>
<evidence type="ECO:0000313" key="3">
    <source>
        <dbReference type="Proteomes" id="UP000299095"/>
    </source>
</evidence>
<dbReference type="GeneID" id="64469910"/>
<proteinExistence type="predicted"/>
<reference evidence="2 3" key="1">
    <citation type="submission" date="2019-04" db="EMBL/GenBank/DDBJ databases">
        <title>The complete genome of Shigella Siphoviridae phage DS8.</title>
        <authorList>
            <person name="Deng Z."/>
            <person name="Lin L."/>
            <person name="Zhang Q."/>
            <person name="Deng X."/>
        </authorList>
    </citation>
    <scope>NUCLEOTIDE SEQUENCE [LARGE SCALE GENOMIC DNA]</scope>
</reference>
<feature type="region of interest" description="Disordered" evidence="1">
    <location>
        <begin position="25"/>
        <end position="44"/>
    </location>
</feature>
<dbReference type="EMBL" id="MK759854">
    <property type="protein sequence ID" value="QCQ57315.1"/>
    <property type="molecule type" value="Genomic_DNA"/>
</dbReference>
<sequence>MKSAPFYPRKIKTFKSMIYDEKRGATDLPHDLPHGQKFTPRARF</sequence>
<protein>
    <submittedName>
        <fullName evidence="2">Uncharacterized protein</fullName>
    </submittedName>
</protein>
<dbReference type="Proteomes" id="UP000299095">
    <property type="component" value="Segment"/>
</dbReference>
<keyword evidence="3" id="KW-1185">Reference proteome</keyword>
<name>A0A4V1EYN5_9CAUD</name>
<dbReference type="KEGG" id="vg:64469910"/>
<feature type="compositionally biased region" description="Basic and acidic residues" evidence="1">
    <location>
        <begin position="25"/>
        <end position="34"/>
    </location>
</feature>
<evidence type="ECO:0000313" key="2">
    <source>
        <dbReference type="EMBL" id="QCQ57315.1"/>
    </source>
</evidence>
<organism evidence="2 3">
    <name type="scientific">Shigella phage DS8</name>
    <dbReference type="NCBI Taxonomy" id="2565502"/>
    <lineage>
        <taxon>Viruses</taxon>
        <taxon>Duplodnaviria</taxon>
        <taxon>Heunggongvirae</taxon>
        <taxon>Uroviricota</taxon>
        <taxon>Caudoviricetes</taxon>
        <taxon>Deseoctovirus</taxon>
        <taxon>Deseoctovirus DS8</taxon>
    </lineage>
</organism>
<evidence type="ECO:0000256" key="1">
    <source>
        <dbReference type="SAM" id="MobiDB-lite"/>
    </source>
</evidence>
<accession>A0A4V1EYN5</accession>